<proteinExistence type="predicted"/>
<sequence>MSRQKTSVMSVQKTFGEHLKSLREDQGSPLRKIAAELDIDQSTLSKIERGERLANCSQLPKIAEIFNVTEKSLKLILLSDQVASQIMEESNTHEILKVAEEKIKYHRAQK</sequence>
<evidence type="ECO:0000259" key="1">
    <source>
        <dbReference type="PROSITE" id="PS50943"/>
    </source>
</evidence>
<reference evidence="3" key="1">
    <citation type="journal article" date="2019" name="Int. J. Syst. Evol. Microbiol.">
        <title>The Global Catalogue of Microorganisms (GCM) 10K type strain sequencing project: providing services to taxonomists for standard genome sequencing and annotation.</title>
        <authorList>
            <consortium name="The Broad Institute Genomics Platform"/>
            <consortium name="The Broad Institute Genome Sequencing Center for Infectious Disease"/>
            <person name="Wu L."/>
            <person name="Ma J."/>
        </authorList>
    </citation>
    <scope>NUCLEOTIDE SEQUENCE [LARGE SCALE GENOMIC DNA]</scope>
    <source>
        <strain evidence="3">JCM 17452</strain>
    </source>
</reference>
<dbReference type="EMBL" id="BAABAV010000001">
    <property type="protein sequence ID" value="GAA4268915.1"/>
    <property type="molecule type" value="Genomic_DNA"/>
</dbReference>
<accession>A0ABP8EA10</accession>
<protein>
    <submittedName>
        <fullName evidence="2">Helix-turn-helix transcriptional regulator</fullName>
    </submittedName>
</protein>
<name>A0ABP8EA10_9FLAO</name>
<keyword evidence="3" id="KW-1185">Reference proteome</keyword>
<organism evidence="2 3">
    <name type="scientific">Hyunsoonleella aestuarii</name>
    <dbReference type="NCBI Taxonomy" id="912802"/>
    <lineage>
        <taxon>Bacteria</taxon>
        <taxon>Pseudomonadati</taxon>
        <taxon>Bacteroidota</taxon>
        <taxon>Flavobacteriia</taxon>
        <taxon>Flavobacteriales</taxon>
        <taxon>Flavobacteriaceae</taxon>
    </lineage>
</organism>
<feature type="domain" description="HTH cro/C1-type" evidence="1">
    <location>
        <begin position="19"/>
        <end position="73"/>
    </location>
</feature>
<dbReference type="PROSITE" id="PS50943">
    <property type="entry name" value="HTH_CROC1"/>
    <property type="match status" value="1"/>
</dbReference>
<dbReference type="InterPro" id="IPR001387">
    <property type="entry name" value="Cro/C1-type_HTH"/>
</dbReference>
<comment type="caution">
    <text evidence="2">The sequence shown here is derived from an EMBL/GenBank/DDBJ whole genome shotgun (WGS) entry which is preliminary data.</text>
</comment>
<dbReference type="Proteomes" id="UP001500027">
    <property type="component" value="Unassembled WGS sequence"/>
</dbReference>
<dbReference type="CDD" id="cd00093">
    <property type="entry name" value="HTH_XRE"/>
    <property type="match status" value="1"/>
</dbReference>
<dbReference type="InterPro" id="IPR010982">
    <property type="entry name" value="Lambda_DNA-bd_dom_sf"/>
</dbReference>
<evidence type="ECO:0000313" key="3">
    <source>
        <dbReference type="Proteomes" id="UP001500027"/>
    </source>
</evidence>
<gene>
    <name evidence="2" type="ORF">GCM10022257_10160</name>
</gene>
<dbReference type="SUPFAM" id="SSF47413">
    <property type="entry name" value="lambda repressor-like DNA-binding domains"/>
    <property type="match status" value="1"/>
</dbReference>
<dbReference type="Gene3D" id="1.10.260.40">
    <property type="entry name" value="lambda repressor-like DNA-binding domains"/>
    <property type="match status" value="1"/>
</dbReference>
<dbReference type="Pfam" id="PF01381">
    <property type="entry name" value="HTH_3"/>
    <property type="match status" value="1"/>
</dbReference>
<dbReference type="SMART" id="SM00530">
    <property type="entry name" value="HTH_XRE"/>
    <property type="match status" value="1"/>
</dbReference>
<evidence type="ECO:0000313" key="2">
    <source>
        <dbReference type="EMBL" id="GAA4268915.1"/>
    </source>
</evidence>